<dbReference type="Proteomes" id="UP000611521">
    <property type="component" value="Unassembled WGS sequence"/>
</dbReference>
<keyword evidence="2" id="KW-1185">Reference proteome</keyword>
<dbReference type="EMBL" id="JACSPX010000001">
    <property type="protein sequence ID" value="MBD8011194.1"/>
    <property type="molecule type" value="Genomic_DNA"/>
</dbReference>
<evidence type="ECO:0008006" key="3">
    <source>
        <dbReference type="Google" id="ProtNLM"/>
    </source>
</evidence>
<dbReference type="PROSITE" id="PS51257">
    <property type="entry name" value="PROKAR_LIPOPROTEIN"/>
    <property type="match status" value="1"/>
</dbReference>
<protein>
    <recommendedName>
        <fullName evidence="3">Ig-like domain-containing protein</fullName>
    </recommendedName>
</protein>
<dbReference type="RefSeq" id="WP_191711988.1">
    <property type="nucleotide sequence ID" value="NZ_JACSPX010000001.1"/>
</dbReference>
<gene>
    <name evidence="1" type="ORF">H9633_02630</name>
</gene>
<sequence length="144" mass="15409">MGRTTRTVSAALGTASVIALSGCAGMDSLIWGQDGAATISTTEQLIEAAAEGDAKGFVCNEADPELRDPADWEGLSAEEPERFASEYWEQFAALDPQWSINLSLPEDRVAPGVEYPGDVFYRDADDGLCLVAVAWWTVEGQPPP</sequence>
<accession>A0ABR8W2E0</accession>
<comment type="caution">
    <text evidence="1">The sequence shown here is derived from an EMBL/GenBank/DDBJ whole genome shotgun (WGS) entry which is preliminary data.</text>
</comment>
<reference evidence="1 2" key="1">
    <citation type="submission" date="2020-08" db="EMBL/GenBank/DDBJ databases">
        <title>A Genomic Blueprint of the Chicken Gut Microbiome.</title>
        <authorList>
            <person name="Gilroy R."/>
            <person name="Ravi A."/>
            <person name="Getino M."/>
            <person name="Pursley I."/>
            <person name="Horton D.L."/>
            <person name="Alikhan N.-F."/>
            <person name="Baker D."/>
            <person name="Gharbi K."/>
            <person name="Hall N."/>
            <person name="Watson M."/>
            <person name="Adriaenssens E.M."/>
            <person name="Foster-Nyarko E."/>
            <person name="Jarju S."/>
            <person name="Secka A."/>
            <person name="Antonio M."/>
            <person name="Oren A."/>
            <person name="Chaudhuri R."/>
            <person name="La Ragione R.M."/>
            <person name="Hildebrand F."/>
            <person name="Pallen M.J."/>
        </authorList>
    </citation>
    <scope>NUCLEOTIDE SEQUENCE [LARGE SCALE GENOMIC DNA]</scope>
    <source>
        <strain evidence="1 2">Re1</strain>
    </source>
</reference>
<name>A0ABR8W2E0_9MICO</name>
<proteinExistence type="predicted"/>
<evidence type="ECO:0000313" key="2">
    <source>
        <dbReference type="Proteomes" id="UP000611521"/>
    </source>
</evidence>
<organism evidence="1 2">
    <name type="scientific">Microbacterium commune</name>
    <dbReference type="NCBI Taxonomy" id="2762219"/>
    <lineage>
        <taxon>Bacteria</taxon>
        <taxon>Bacillati</taxon>
        <taxon>Actinomycetota</taxon>
        <taxon>Actinomycetes</taxon>
        <taxon>Micrococcales</taxon>
        <taxon>Microbacteriaceae</taxon>
        <taxon>Microbacterium</taxon>
    </lineage>
</organism>
<evidence type="ECO:0000313" key="1">
    <source>
        <dbReference type="EMBL" id="MBD8011194.1"/>
    </source>
</evidence>